<dbReference type="AlphaFoldDB" id="A0A813G0R1"/>
<accession>A0A813G0R1</accession>
<keyword evidence="4" id="KW-1185">Reference proteome</keyword>
<evidence type="ECO:0000313" key="3">
    <source>
        <dbReference type="EMBL" id="CAE8617946.1"/>
    </source>
</evidence>
<dbReference type="EMBL" id="CAJNNV010026341">
    <property type="protein sequence ID" value="CAE8617946.1"/>
    <property type="molecule type" value="Genomic_DNA"/>
</dbReference>
<organism evidence="3 4">
    <name type="scientific">Polarella glacialis</name>
    <name type="common">Dinoflagellate</name>
    <dbReference type="NCBI Taxonomy" id="89957"/>
    <lineage>
        <taxon>Eukaryota</taxon>
        <taxon>Sar</taxon>
        <taxon>Alveolata</taxon>
        <taxon>Dinophyceae</taxon>
        <taxon>Suessiales</taxon>
        <taxon>Suessiaceae</taxon>
        <taxon>Polarella</taxon>
    </lineage>
</organism>
<gene>
    <name evidence="3" type="ORF">PGLA1383_LOCUS35602</name>
</gene>
<sequence length="400" mass="44430">METILETCDMVEFCLPKGPEASDEAHLIDCLAINQWEAYKPRFDGSPRMVEKCPVPFLMCDAQRIKGANPDLFYTPPWGLRSSLSELPGSSPDSFVSPRSSTPTPTRTHQTKKSPGGWMETLKGGGHYNFKQDEDENTKDETDDQDAMAENEAGEEEKDEEDKDQEEKEDEKKEKKEEEKKEEAERRLREPEDSFSGASDAPPGDRYFRGRGLQFSRRFSSEEAGVLPMSEEAGVLPKSAEVQSAGQGSIGKMPGTMPMPTDPIAECRPLKTVSIFHILNLAAPEIMHEFTFVTLVRVVIMFPLVGLFCVGFFWGKDLYNRAKYGYAQVGHPSQMLLMPAFGTTSAVQPSSALDTMMASRLAFISPGRQRPGEFQMTQPLMLQVPSAPLPSAAMRPGLQV</sequence>
<keyword evidence="2" id="KW-1133">Transmembrane helix</keyword>
<reference evidence="3" key="1">
    <citation type="submission" date="2021-02" db="EMBL/GenBank/DDBJ databases">
        <authorList>
            <person name="Dougan E. K."/>
            <person name="Rhodes N."/>
            <person name="Thang M."/>
            <person name="Chan C."/>
        </authorList>
    </citation>
    <scope>NUCLEOTIDE SEQUENCE</scope>
</reference>
<feature type="compositionally biased region" description="Basic and acidic residues" evidence="1">
    <location>
        <begin position="170"/>
        <end position="192"/>
    </location>
</feature>
<comment type="caution">
    <text evidence="3">The sequence shown here is derived from an EMBL/GenBank/DDBJ whole genome shotgun (WGS) entry which is preliminary data.</text>
</comment>
<feature type="region of interest" description="Disordered" evidence="1">
    <location>
        <begin position="84"/>
        <end position="209"/>
    </location>
</feature>
<evidence type="ECO:0000313" key="4">
    <source>
        <dbReference type="Proteomes" id="UP000654075"/>
    </source>
</evidence>
<protein>
    <submittedName>
        <fullName evidence="3">Uncharacterized protein</fullName>
    </submittedName>
</protein>
<proteinExistence type="predicted"/>
<feature type="transmembrane region" description="Helical" evidence="2">
    <location>
        <begin position="290"/>
        <end position="314"/>
    </location>
</feature>
<dbReference type="Proteomes" id="UP000654075">
    <property type="component" value="Unassembled WGS sequence"/>
</dbReference>
<evidence type="ECO:0000256" key="2">
    <source>
        <dbReference type="SAM" id="Phobius"/>
    </source>
</evidence>
<name>A0A813G0R1_POLGL</name>
<feature type="compositionally biased region" description="Acidic residues" evidence="1">
    <location>
        <begin position="133"/>
        <end position="169"/>
    </location>
</feature>
<evidence type="ECO:0000256" key="1">
    <source>
        <dbReference type="SAM" id="MobiDB-lite"/>
    </source>
</evidence>
<keyword evidence="2" id="KW-0812">Transmembrane</keyword>
<feature type="compositionally biased region" description="Low complexity" evidence="1">
    <location>
        <begin position="90"/>
        <end position="108"/>
    </location>
</feature>
<keyword evidence="2" id="KW-0472">Membrane</keyword>